<feature type="chain" id="PRO_5030796075" evidence="2">
    <location>
        <begin position="28"/>
        <end position="119"/>
    </location>
</feature>
<dbReference type="RefSeq" id="WP_184801978.1">
    <property type="nucleotide sequence ID" value="NZ_JACIIZ010000008.1"/>
</dbReference>
<gene>
    <name evidence="3" type="ORF">FHS74_003056</name>
</gene>
<name>A0A7X0EEX8_9PROT</name>
<evidence type="ECO:0000313" key="4">
    <source>
        <dbReference type="Proteomes" id="UP000539175"/>
    </source>
</evidence>
<feature type="compositionally biased region" description="Basic residues" evidence="1">
    <location>
        <begin position="98"/>
        <end position="108"/>
    </location>
</feature>
<evidence type="ECO:0000256" key="1">
    <source>
        <dbReference type="SAM" id="MobiDB-lite"/>
    </source>
</evidence>
<keyword evidence="2" id="KW-0732">Signal</keyword>
<organism evidence="3 4">
    <name type="scientific">Nitrospirillum iridis</name>
    <dbReference type="NCBI Taxonomy" id="765888"/>
    <lineage>
        <taxon>Bacteria</taxon>
        <taxon>Pseudomonadati</taxon>
        <taxon>Pseudomonadota</taxon>
        <taxon>Alphaproteobacteria</taxon>
        <taxon>Rhodospirillales</taxon>
        <taxon>Azospirillaceae</taxon>
        <taxon>Nitrospirillum</taxon>
    </lineage>
</organism>
<accession>A0A7X0EEX8</accession>
<dbReference type="EMBL" id="JACIIZ010000008">
    <property type="protein sequence ID" value="MBB6252496.1"/>
    <property type="molecule type" value="Genomic_DNA"/>
</dbReference>
<protein>
    <submittedName>
        <fullName evidence="3">Putative membrane protein YqiK</fullName>
    </submittedName>
</protein>
<evidence type="ECO:0000256" key="2">
    <source>
        <dbReference type="SAM" id="SignalP"/>
    </source>
</evidence>
<feature type="compositionally biased region" description="Basic and acidic residues" evidence="1">
    <location>
        <begin position="59"/>
        <end position="97"/>
    </location>
</feature>
<feature type="region of interest" description="Disordered" evidence="1">
    <location>
        <begin position="31"/>
        <end position="119"/>
    </location>
</feature>
<comment type="caution">
    <text evidence="3">The sequence shown here is derived from an EMBL/GenBank/DDBJ whole genome shotgun (WGS) entry which is preliminary data.</text>
</comment>
<proteinExistence type="predicted"/>
<keyword evidence="4" id="KW-1185">Reference proteome</keyword>
<evidence type="ECO:0000313" key="3">
    <source>
        <dbReference type="EMBL" id="MBB6252496.1"/>
    </source>
</evidence>
<dbReference type="Proteomes" id="UP000539175">
    <property type="component" value="Unassembled WGS sequence"/>
</dbReference>
<feature type="compositionally biased region" description="Low complexity" evidence="1">
    <location>
        <begin position="31"/>
        <end position="58"/>
    </location>
</feature>
<sequence>MSMFAHRRPLLALAAATAMMVSYGAFAADTPAAPATTTPATAQKAPEAAPAAKPAVEAKATEVKTDAKAGVEAKATEAKADAKAPEAKGEAKGEAKTTTHHHAKKAKAHVGAETTAPKK</sequence>
<dbReference type="PROSITE" id="PS51318">
    <property type="entry name" value="TAT"/>
    <property type="match status" value="1"/>
</dbReference>
<dbReference type="AlphaFoldDB" id="A0A7X0EEX8"/>
<feature type="signal peptide" evidence="2">
    <location>
        <begin position="1"/>
        <end position="27"/>
    </location>
</feature>
<dbReference type="InterPro" id="IPR006311">
    <property type="entry name" value="TAT_signal"/>
</dbReference>
<reference evidence="3 4" key="1">
    <citation type="submission" date="2020-08" db="EMBL/GenBank/DDBJ databases">
        <title>Genomic Encyclopedia of Type Strains, Phase IV (KMG-IV): sequencing the most valuable type-strain genomes for metagenomic binning, comparative biology and taxonomic classification.</title>
        <authorList>
            <person name="Goeker M."/>
        </authorList>
    </citation>
    <scope>NUCLEOTIDE SEQUENCE [LARGE SCALE GENOMIC DNA]</scope>
    <source>
        <strain evidence="3 4">DSM 22198</strain>
    </source>
</reference>